<dbReference type="Proteomes" id="UP001597387">
    <property type="component" value="Unassembled WGS sequence"/>
</dbReference>
<keyword evidence="2" id="KW-1185">Reference proteome</keyword>
<name>A0ABW4ZN59_9SPHI</name>
<proteinExistence type="predicted"/>
<gene>
    <name evidence="1" type="ORF">ACFSJU_14085</name>
</gene>
<sequence length="152" mass="17639">MVELSISDRLKVYTRYIGHKVILTSKEVGVDTVEGVLMGVNSHSIQISIEKQNRWIPLYDNFELYDIKLVLKPLKMLTETIRETANRLPIQNFITQYYVQLGFDMPMFFSPEHPGNCRYITELGMAVYSSDDNFKEDLPSRNFQHLTVVTSN</sequence>
<accession>A0ABW4ZN59</accession>
<reference evidence="2" key="1">
    <citation type="journal article" date="2019" name="Int. J. Syst. Evol. Microbiol.">
        <title>The Global Catalogue of Microorganisms (GCM) 10K type strain sequencing project: providing services to taxonomists for standard genome sequencing and annotation.</title>
        <authorList>
            <consortium name="The Broad Institute Genomics Platform"/>
            <consortium name="The Broad Institute Genome Sequencing Center for Infectious Disease"/>
            <person name="Wu L."/>
            <person name="Ma J."/>
        </authorList>
    </citation>
    <scope>NUCLEOTIDE SEQUENCE [LARGE SCALE GENOMIC DNA]</scope>
    <source>
        <strain evidence="2">KCTC 42217</strain>
    </source>
</reference>
<evidence type="ECO:0000313" key="1">
    <source>
        <dbReference type="EMBL" id="MFD2163534.1"/>
    </source>
</evidence>
<evidence type="ECO:0000313" key="2">
    <source>
        <dbReference type="Proteomes" id="UP001597387"/>
    </source>
</evidence>
<dbReference type="RefSeq" id="WP_255900722.1">
    <property type="nucleotide sequence ID" value="NZ_JAFMZO010000002.1"/>
</dbReference>
<protein>
    <submittedName>
        <fullName evidence="1">Uncharacterized protein</fullName>
    </submittedName>
</protein>
<dbReference type="EMBL" id="JBHUHZ010000002">
    <property type="protein sequence ID" value="MFD2163534.1"/>
    <property type="molecule type" value="Genomic_DNA"/>
</dbReference>
<comment type="caution">
    <text evidence="1">The sequence shown here is derived from an EMBL/GenBank/DDBJ whole genome shotgun (WGS) entry which is preliminary data.</text>
</comment>
<organism evidence="1 2">
    <name type="scientific">Paradesertivirga mongoliensis</name>
    <dbReference type="NCBI Taxonomy" id="2100740"/>
    <lineage>
        <taxon>Bacteria</taxon>
        <taxon>Pseudomonadati</taxon>
        <taxon>Bacteroidota</taxon>
        <taxon>Sphingobacteriia</taxon>
        <taxon>Sphingobacteriales</taxon>
        <taxon>Sphingobacteriaceae</taxon>
        <taxon>Paradesertivirga</taxon>
    </lineage>
</organism>